<dbReference type="Proteomes" id="UP000813463">
    <property type="component" value="Chromosome 1"/>
</dbReference>
<dbReference type="SUPFAM" id="SSF52047">
    <property type="entry name" value="RNI-like"/>
    <property type="match status" value="1"/>
</dbReference>
<evidence type="ECO:0000313" key="4">
    <source>
        <dbReference type="RefSeq" id="XP_021842933.2"/>
    </source>
</evidence>
<evidence type="ECO:0000313" key="2">
    <source>
        <dbReference type="Proteomes" id="UP000813463"/>
    </source>
</evidence>
<dbReference type="PANTHER" id="PTHR31900">
    <property type="entry name" value="F-BOX/RNI SUPERFAMILY PROTEIN-RELATED"/>
    <property type="match status" value="1"/>
</dbReference>
<evidence type="ECO:0000313" key="3">
    <source>
        <dbReference type="RefSeq" id="XP_021842932.2"/>
    </source>
</evidence>
<dbReference type="InterPro" id="IPR053781">
    <property type="entry name" value="F-box_AtFBL13-like"/>
</dbReference>
<dbReference type="InterPro" id="IPR006566">
    <property type="entry name" value="FBD"/>
</dbReference>
<dbReference type="InterPro" id="IPR036047">
    <property type="entry name" value="F-box-like_dom_sf"/>
</dbReference>
<dbReference type="Pfam" id="PF08387">
    <property type="entry name" value="FBD"/>
    <property type="match status" value="1"/>
</dbReference>
<dbReference type="InterPro" id="IPR050232">
    <property type="entry name" value="FBL13/AtMIF1-like"/>
</dbReference>
<dbReference type="Pfam" id="PF24758">
    <property type="entry name" value="LRR_At5g56370"/>
    <property type="match status" value="1"/>
</dbReference>
<dbReference type="Pfam" id="PF00646">
    <property type="entry name" value="F-box"/>
    <property type="match status" value="1"/>
</dbReference>
<dbReference type="SMART" id="SM00579">
    <property type="entry name" value="FBD"/>
    <property type="match status" value="1"/>
</dbReference>
<proteinExistence type="predicted"/>
<accession>A0A9R0I5I4</accession>
<dbReference type="RefSeq" id="XP_021842933.2">
    <property type="nucleotide sequence ID" value="XM_021987241.2"/>
</dbReference>
<dbReference type="SUPFAM" id="SSF81383">
    <property type="entry name" value="F-box domain"/>
    <property type="match status" value="1"/>
</dbReference>
<dbReference type="KEGG" id="soe:110782957"/>
<name>A0A9R0I5I4_SPIOL</name>
<dbReference type="RefSeq" id="XP_021842932.2">
    <property type="nucleotide sequence ID" value="XM_021987240.2"/>
</dbReference>
<dbReference type="Gene3D" id="3.80.10.10">
    <property type="entry name" value="Ribonuclease Inhibitor"/>
    <property type="match status" value="1"/>
</dbReference>
<keyword evidence="2" id="KW-1185">Reference proteome</keyword>
<feature type="domain" description="FBD" evidence="1">
    <location>
        <begin position="372"/>
        <end position="438"/>
    </location>
</feature>
<evidence type="ECO:0000259" key="1">
    <source>
        <dbReference type="SMART" id="SM00579"/>
    </source>
</evidence>
<dbReference type="CDD" id="cd22160">
    <property type="entry name" value="F-box_AtFBL13-like"/>
    <property type="match status" value="1"/>
</dbReference>
<reference evidence="2" key="1">
    <citation type="journal article" date="2021" name="Nat. Commun.">
        <title>Genomic analyses provide insights into spinach domestication and the genetic basis of agronomic traits.</title>
        <authorList>
            <person name="Cai X."/>
            <person name="Sun X."/>
            <person name="Xu C."/>
            <person name="Sun H."/>
            <person name="Wang X."/>
            <person name="Ge C."/>
            <person name="Zhang Z."/>
            <person name="Wang Q."/>
            <person name="Fei Z."/>
            <person name="Jiao C."/>
            <person name="Wang Q."/>
        </authorList>
    </citation>
    <scope>NUCLEOTIDE SEQUENCE [LARGE SCALE GENOMIC DNA]</scope>
    <source>
        <strain evidence="2">cv. Varoflay</strain>
    </source>
</reference>
<protein>
    <submittedName>
        <fullName evidence="3 4">FBD-associated F-box protein At4g10400</fullName>
    </submittedName>
</protein>
<dbReference type="Gene3D" id="1.20.1280.50">
    <property type="match status" value="1"/>
</dbReference>
<reference evidence="3 4" key="2">
    <citation type="submission" date="2025-05" db="UniProtKB">
        <authorList>
            <consortium name="RefSeq"/>
        </authorList>
    </citation>
    <scope>IDENTIFICATION</scope>
    <source>
        <tissue evidence="3 4">Leaf</tissue>
    </source>
</reference>
<sequence length="454" mass="52193">MKREKQVEELDIISNLPDHVIAHIISFLPTAEAIRTSIFSSRWKYLWKGITSIRIEGRESNPDRFANLVEHVLDNCKSTNFLSVELSCPDKIGLSRINAWISAALSCEIEKLVLYFHKYFLDRSKPPLPECVLDCSTLIVLKLDSYFDLRIPESLVCFPHLKSLDFNVILPSQDRVMHQLFSYCSVLEELSLSGLLDSGKVRKINICIPTLKKLRLCLEYSKEGEYDVLIDTPNLEYLYIQDDSFSRFVVKNLSRLHHVEIMYEAVCIESVEPKHINSLLELLKGIAATDVMTLHFPTSSVLGLALSHTWPTFSNLRMLEINLTDETGWTCFPRVLHSAPNLKVLIVDLTTMNWDLDEREPCMWTPPDSVPICLLENLQIIGVKRYVGFDDEFHALEYLLENAQVLERMMIDPYPPEESVNELLMCPRAPGTCNVEFYKKIFFKTSPKITVWGI</sequence>
<dbReference type="PANTHER" id="PTHR31900:SF27">
    <property type="entry name" value="FBD DOMAIN-CONTAINING PROTEIN"/>
    <property type="match status" value="1"/>
</dbReference>
<dbReference type="AlphaFoldDB" id="A0A9R0I5I4"/>
<gene>
    <name evidence="3 4" type="primary">LOC110782957</name>
</gene>
<dbReference type="GeneID" id="110782957"/>
<dbReference type="InterPro" id="IPR001810">
    <property type="entry name" value="F-box_dom"/>
</dbReference>
<dbReference type="InterPro" id="IPR032675">
    <property type="entry name" value="LRR_dom_sf"/>
</dbReference>
<dbReference type="InterPro" id="IPR055411">
    <property type="entry name" value="LRR_FXL15/At3g58940/PEG3-like"/>
</dbReference>
<organism evidence="2 3">
    <name type="scientific">Spinacia oleracea</name>
    <name type="common">Spinach</name>
    <dbReference type="NCBI Taxonomy" id="3562"/>
    <lineage>
        <taxon>Eukaryota</taxon>
        <taxon>Viridiplantae</taxon>
        <taxon>Streptophyta</taxon>
        <taxon>Embryophyta</taxon>
        <taxon>Tracheophyta</taxon>
        <taxon>Spermatophyta</taxon>
        <taxon>Magnoliopsida</taxon>
        <taxon>eudicotyledons</taxon>
        <taxon>Gunneridae</taxon>
        <taxon>Pentapetalae</taxon>
        <taxon>Caryophyllales</taxon>
        <taxon>Chenopodiaceae</taxon>
        <taxon>Chenopodioideae</taxon>
        <taxon>Anserineae</taxon>
        <taxon>Spinacia</taxon>
    </lineage>
</organism>